<feature type="transmembrane region" description="Helical" evidence="13">
    <location>
        <begin position="28"/>
        <end position="47"/>
    </location>
</feature>
<sequence length="201" mass="22840">MNSRAPSPAGPTDATVRPVMRYTRTAMVLHWLIALGILCNVAIVLSADSMPDGWVRPAIDIHKSIGITVLGLAILRLLWRATHRPPALPGWFRRWELRAAHVAHILLYVLMFAMPITGWLHDSAWKDAATHPMSLYYLVPWFRLGFITSLPPDLKEHLHTLFGEFHTWGAYALYAVLAMHILGALKHELFDRESVLRRMLP</sequence>
<dbReference type="PANTHER" id="PTHR30529:SF1">
    <property type="entry name" value="CYTOCHROME B561 HOMOLOG 2"/>
    <property type="match status" value="1"/>
</dbReference>
<dbReference type="InterPro" id="IPR011577">
    <property type="entry name" value="Cyt_b561_bac/Ni-Hgenase"/>
</dbReference>
<dbReference type="PANTHER" id="PTHR30529">
    <property type="entry name" value="CYTOCHROME B561"/>
    <property type="match status" value="1"/>
</dbReference>
<feature type="transmembrane region" description="Helical" evidence="13">
    <location>
        <begin position="171"/>
        <end position="190"/>
    </location>
</feature>
<evidence type="ECO:0000259" key="14">
    <source>
        <dbReference type="Pfam" id="PF01292"/>
    </source>
</evidence>
<reference evidence="15 16" key="2">
    <citation type="journal article" date="2016" name="Appl. Microbiol. Biotechnol.">
        <title>Mutations improving production and secretion of extracellular lipase by Burkholderia glumae PG1.</title>
        <authorList>
            <person name="Knapp A."/>
            <person name="Voget S."/>
            <person name="Gao R."/>
            <person name="Zaburannyi N."/>
            <person name="Krysciak D."/>
            <person name="Breuer M."/>
            <person name="Hauer B."/>
            <person name="Streit W.R."/>
            <person name="Muller R."/>
            <person name="Daniel R."/>
            <person name="Jaeger K.E."/>
        </authorList>
    </citation>
    <scope>NUCLEOTIDE SEQUENCE [LARGE SCALE GENOMIC DNA]</scope>
    <source>
        <strain evidence="15 16">PG1</strain>
    </source>
</reference>
<evidence type="ECO:0000256" key="13">
    <source>
        <dbReference type="SAM" id="Phobius"/>
    </source>
</evidence>
<comment type="cofactor">
    <cofactor evidence="1">
        <name>heme b</name>
        <dbReference type="ChEBI" id="CHEBI:60344"/>
    </cofactor>
</comment>
<comment type="subcellular location">
    <subcellularLocation>
        <location evidence="2">Cell membrane</location>
        <topology evidence="2">Multi-pass membrane protein</topology>
    </subcellularLocation>
</comment>
<dbReference type="Pfam" id="PF01292">
    <property type="entry name" value="Ni_hydr_CYTB"/>
    <property type="match status" value="1"/>
</dbReference>
<organism evidence="15 16">
    <name type="scientific">Burkholderia plantarii</name>
    <dbReference type="NCBI Taxonomy" id="41899"/>
    <lineage>
        <taxon>Bacteria</taxon>
        <taxon>Pseudomonadati</taxon>
        <taxon>Pseudomonadota</taxon>
        <taxon>Betaproteobacteria</taxon>
        <taxon>Burkholderiales</taxon>
        <taxon>Burkholderiaceae</taxon>
        <taxon>Burkholderia</taxon>
    </lineage>
</organism>
<keyword evidence="6 13" id="KW-0812">Transmembrane</keyword>
<reference evidence="16" key="1">
    <citation type="submission" date="2011-03" db="EMBL/GenBank/DDBJ databases">
        <authorList>
            <person name="Voget S."/>
            <person name="Streit W.R."/>
            <person name="Jaeger K.E."/>
            <person name="Daniel R."/>
        </authorList>
    </citation>
    <scope>NUCLEOTIDE SEQUENCE [LARGE SCALE GENOMIC DNA]</scope>
    <source>
        <strain evidence="16">PG1</strain>
    </source>
</reference>
<feature type="domain" description="Cytochrome b561 bacterial/Ni-hydrogenase" evidence="14">
    <location>
        <begin position="21"/>
        <end position="201"/>
    </location>
</feature>
<keyword evidence="4" id="KW-1003">Cell membrane</keyword>
<dbReference type="GO" id="GO:0009055">
    <property type="term" value="F:electron transfer activity"/>
    <property type="evidence" value="ECO:0007669"/>
    <property type="project" value="InterPro"/>
</dbReference>
<keyword evidence="11 13" id="KW-0472">Membrane</keyword>
<keyword evidence="3" id="KW-0813">Transport</keyword>
<evidence type="ECO:0000256" key="8">
    <source>
        <dbReference type="ARBA" id="ARBA00022982"/>
    </source>
</evidence>
<dbReference type="InterPro" id="IPR016174">
    <property type="entry name" value="Di-haem_cyt_TM"/>
</dbReference>
<dbReference type="SUPFAM" id="SSF81342">
    <property type="entry name" value="Transmembrane di-heme cytochromes"/>
    <property type="match status" value="1"/>
</dbReference>
<keyword evidence="10" id="KW-0408">Iron</keyword>
<keyword evidence="9 13" id="KW-1133">Transmembrane helix</keyword>
<dbReference type="KEGG" id="bgp:BGL_1c11330"/>
<evidence type="ECO:0000256" key="3">
    <source>
        <dbReference type="ARBA" id="ARBA00022448"/>
    </source>
</evidence>
<accession>A0A0B6RX74</accession>
<gene>
    <name evidence="15" type="ORF">BGL_1c11330</name>
</gene>
<keyword evidence="7" id="KW-0479">Metal-binding</keyword>
<evidence type="ECO:0000256" key="1">
    <source>
        <dbReference type="ARBA" id="ARBA00001970"/>
    </source>
</evidence>
<evidence type="ECO:0000313" key="16">
    <source>
        <dbReference type="Proteomes" id="UP000031838"/>
    </source>
</evidence>
<dbReference type="EMBL" id="CP002580">
    <property type="protein sequence ID" value="AJK45655.1"/>
    <property type="molecule type" value="Genomic_DNA"/>
</dbReference>
<dbReference type="GO" id="GO:0046872">
    <property type="term" value="F:metal ion binding"/>
    <property type="evidence" value="ECO:0007669"/>
    <property type="project" value="UniProtKB-KW"/>
</dbReference>
<evidence type="ECO:0000256" key="9">
    <source>
        <dbReference type="ARBA" id="ARBA00022989"/>
    </source>
</evidence>
<protein>
    <submittedName>
        <fullName evidence="15">Putative cytochrome b-561 protein</fullName>
    </submittedName>
</protein>
<evidence type="ECO:0000256" key="10">
    <source>
        <dbReference type="ARBA" id="ARBA00023004"/>
    </source>
</evidence>
<evidence type="ECO:0000256" key="12">
    <source>
        <dbReference type="ARBA" id="ARBA00037975"/>
    </source>
</evidence>
<dbReference type="GO" id="GO:0020037">
    <property type="term" value="F:heme binding"/>
    <property type="evidence" value="ECO:0007669"/>
    <property type="project" value="TreeGrafter"/>
</dbReference>
<evidence type="ECO:0000256" key="2">
    <source>
        <dbReference type="ARBA" id="ARBA00004651"/>
    </source>
</evidence>
<keyword evidence="8" id="KW-0249">Electron transport</keyword>
<feature type="transmembrane region" description="Helical" evidence="13">
    <location>
        <begin position="99"/>
        <end position="121"/>
    </location>
</feature>
<evidence type="ECO:0000256" key="11">
    <source>
        <dbReference type="ARBA" id="ARBA00023136"/>
    </source>
</evidence>
<comment type="similarity">
    <text evidence="12">Belongs to the cytochrome b561 family.</text>
</comment>
<name>A0A0B6RX74_BURPL</name>
<dbReference type="InterPro" id="IPR052168">
    <property type="entry name" value="Cytochrome_b561_oxidase"/>
</dbReference>
<keyword evidence="16" id="KW-1185">Reference proteome</keyword>
<evidence type="ECO:0000256" key="5">
    <source>
        <dbReference type="ARBA" id="ARBA00022617"/>
    </source>
</evidence>
<evidence type="ECO:0000256" key="7">
    <source>
        <dbReference type="ARBA" id="ARBA00022723"/>
    </source>
</evidence>
<evidence type="ECO:0000256" key="4">
    <source>
        <dbReference type="ARBA" id="ARBA00022475"/>
    </source>
</evidence>
<dbReference type="RefSeq" id="WP_042624344.1">
    <property type="nucleotide sequence ID" value="NZ_CP002580.1"/>
</dbReference>
<dbReference type="GO" id="GO:0022904">
    <property type="term" value="P:respiratory electron transport chain"/>
    <property type="evidence" value="ECO:0007669"/>
    <property type="project" value="InterPro"/>
</dbReference>
<keyword evidence="5" id="KW-0349">Heme</keyword>
<evidence type="ECO:0000256" key="6">
    <source>
        <dbReference type="ARBA" id="ARBA00022692"/>
    </source>
</evidence>
<proteinExistence type="inferred from homology"/>
<evidence type="ECO:0000313" key="15">
    <source>
        <dbReference type="EMBL" id="AJK45655.1"/>
    </source>
</evidence>
<dbReference type="AlphaFoldDB" id="A0A0B6RX74"/>
<dbReference type="GO" id="GO:0005886">
    <property type="term" value="C:plasma membrane"/>
    <property type="evidence" value="ECO:0007669"/>
    <property type="project" value="UniProtKB-SubCell"/>
</dbReference>
<dbReference type="HOGENOM" id="CLU_095321_4_1_4"/>
<dbReference type="Proteomes" id="UP000031838">
    <property type="component" value="Chromosome 1"/>
</dbReference>
<feature type="transmembrane region" description="Helical" evidence="13">
    <location>
        <begin position="59"/>
        <end position="79"/>
    </location>
</feature>